<dbReference type="InterPro" id="IPR022684">
    <property type="entry name" value="Calpain_cysteine_protease"/>
</dbReference>
<evidence type="ECO:0000256" key="1">
    <source>
        <dbReference type="ARBA" id="ARBA00007623"/>
    </source>
</evidence>
<dbReference type="PROSITE" id="PS50222">
    <property type="entry name" value="EF_HAND_2"/>
    <property type="match status" value="1"/>
</dbReference>
<dbReference type="PANTHER" id="PTHR10183:SF329">
    <property type="entry name" value="CALPAIN-3"/>
    <property type="match status" value="1"/>
</dbReference>
<dbReference type="Gene3D" id="3.90.70.10">
    <property type="entry name" value="Cysteine proteinases"/>
    <property type="match status" value="1"/>
</dbReference>
<evidence type="ECO:0000256" key="6">
    <source>
        <dbReference type="ARBA" id="ARBA00023295"/>
    </source>
</evidence>
<dbReference type="GO" id="GO:0005975">
    <property type="term" value="P:carbohydrate metabolic process"/>
    <property type="evidence" value="ECO:0007669"/>
    <property type="project" value="InterPro"/>
</dbReference>
<dbReference type="SUPFAM" id="SSF74650">
    <property type="entry name" value="Galactose mutarotase-like"/>
    <property type="match status" value="1"/>
</dbReference>
<feature type="domain" description="Calpain catalytic" evidence="10">
    <location>
        <begin position="735"/>
        <end position="1035"/>
    </location>
</feature>
<gene>
    <name evidence="12" type="ORF">P4O66_011955</name>
</gene>
<dbReference type="Pfam" id="PF00648">
    <property type="entry name" value="Peptidase_C2"/>
    <property type="match status" value="1"/>
</dbReference>
<name>A0AAD8Z5N2_9TELE</name>
<evidence type="ECO:0000256" key="9">
    <source>
        <dbReference type="RuleBase" id="RU367132"/>
    </source>
</evidence>
<dbReference type="InterPro" id="IPR011013">
    <property type="entry name" value="Gal_mutarotase_sf_dom"/>
</dbReference>
<dbReference type="CDD" id="cd00044">
    <property type="entry name" value="CysPc"/>
    <property type="match status" value="1"/>
</dbReference>
<keyword evidence="5 8" id="KW-0788">Thiol protease</keyword>
<reference evidence="12" key="1">
    <citation type="submission" date="2023-03" db="EMBL/GenBank/DDBJ databases">
        <title>Electrophorus voltai genome.</title>
        <authorList>
            <person name="Bian C."/>
        </authorList>
    </citation>
    <scope>NUCLEOTIDE SEQUENCE</scope>
    <source>
        <strain evidence="12">CB-2022</strain>
        <tissue evidence="12">Muscle</tissue>
    </source>
</reference>
<dbReference type="FunFam" id="2.60.40.1180:FF:000023">
    <property type="entry name" value="neutral alpha-glucosidase AB isoform X2"/>
    <property type="match status" value="1"/>
</dbReference>
<evidence type="ECO:0000259" key="11">
    <source>
        <dbReference type="PROSITE" id="PS50222"/>
    </source>
</evidence>
<keyword evidence="9" id="KW-0963">Cytoplasm</keyword>
<dbReference type="FunFam" id="3.90.70.10:FF:000001">
    <property type="entry name" value="Calpain-1 catalytic subunit"/>
    <property type="match status" value="1"/>
</dbReference>
<dbReference type="GO" id="GO:0043066">
    <property type="term" value="P:negative regulation of apoptotic process"/>
    <property type="evidence" value="ECO:0007669"/>
    <property type="project" value="TreeGrafter"/>
</dbReference>
<dbReference type="Gene3D" id="3.20.20.80">
    <property type="entry name" value="Glycosidases"/>
    <property type="match status" value="2"/>
</dbReference>
<dbReference type="Gene3D" id="2.60.40.1180">
    <property type="entry name" value="Golgi alpha-mannosidase II"/>
    <property type="match status" value="2"/>
</dbReference>
<comment type="similarity">
    <text evidence="2">Belongs to the glycosyl hydrolase 31 family.</text>
</comment>
<dbReference type="GO" id="GO:0005737">
    <property type="term" value="C:cytoplasm"/>
    <property type="evidence" value="ECO:0007669"/>
    <property type="project" value="UniProtKB-SubCell"/>
</dbReference>
<dbReference type="Pfam" id="PF13802">
    <property type="entry name" value="Gal_mutarotas_2"/>
    <property type="match status" value="1"/>
</dbReference>
<dbReference type="SMART" id="SM00230">
    <property type="entry name" value="CysPc"/>
    <property type="match status" value="1"/>
</dbReference>
<dbReference type="CDD" id="cd00214">
    <property type="entry name" value="Calpain_III"/>
    <property type="match status" value="1"/>
</dbReference>
<dbReference type="SUPFAM" id="SSF51011">
    <property type="entry name" value="Glycosyl hydrolase domain"/>
    <property type="match status" value="1"/>
</dbReference>
<organism evidence="12 13">
    <name type="scientific">Electrophorus voltai</name>
    <dbReference type="NCBI Taxonomy" id="2609070"/>
    <lineage>
        <taxon>Eukaryota</taxon>
        <taxon>Metazoa</taxon>
        <taxon>Chordata</taxon>
        <taxon>Craniata</taxon>
        <taxon>Vertebrata</taxon>
        <taxon>Euteleostomi</taxon>
        <taxon>Actinopterygii</taxon>
        <taxon>Neopterygii</taxon>
        <taxon>Teleostei</taxon>
        <taxon>Ostariophysi</taxon>
        <taxon>Gymnotiformes</taxon>
        <taxon>Gymnotoidei</taxon>
        <taxon>Gymnotidae</taxon>
        <taxon>Electrophorus</taxon>
    </lineage>
</organism>
<dbReference type="PROSITE" id="PS00129">
    <property type="entry name" value="GLYCOSYL_HYDROL_F31_1"/>
    <property type="match status" value="1"/>
</dbReference>
<dbReference type="InterPro" id="IPR000322">
    <property type="entry name" value="Glyco_hydro_31_TIM"/>
</dbReference>
<dbReference type="InterPro" id="IPR002048">
    <property type="entry name" value="EF_hand_dom"/>
</dbReference>
<dbReference type="GO" id="GO:0004198">
    <property type="term" value="F:calcium-dependent cysteine-type endopeptidase activity"/>
    <property type="evidence" value="ECO:0007669"/>
    <property type="project" value="UniProtKB-UniRule"/>
</dbReference>
<keyword evidence="6" id="KW-0326">Glycosidase</keyword>
<dbReference type="SUPFAM" id="SSF47473">
    <property type="entry name" value="EF-hand"/>
    <property type="match status" value="1"/>
</dbReference>
<comment type="catalytic activity">
    <reaction evidence="9">
        <text>Broad endopeptidase activity.</text>
        <dbReference type="EC" id="3.4.22.54"/>
    </reaction>
</comment>
<feature type="active site" evidence="7 8">
    <location>
        <position position="795"/>
    </location>
</feature>
<dbReference type="Gene3D" id="2.60.120.380">
    <property type="match status" value="1"/>
</dbReference>
<keyword evidence="9" id="KW-0106">Calcium</keyword>
<dbReference type="InterPro" id="IPR048395">
    <property type="entry name" value="Glyco_hydro_31_C"/>
</dbReference>
<keyword evidence="13" id="KW-1185">Reference proteome</keyword>
<dbReference type="InterPro" id="IPR011992">
    <property type="entry name" value="EF-hand-dom_pair"/>
</dbReference>
<dbReference type="Pfam" id="PF01055">
    <property type="entry name" value="Glyco_hydro_31_2nd"/>
    <property type="match status" value="1"/>
</dbReference>
<dbReference type="InterPro" id="IPR017853">
    <property type="entry name" value="GH"/>
</dbReference>
<dbReference type="GO" id="GO:0006508">
    <property type="term" value="P:proteolysis"/>
    <property type="evidence" value="ECO:0007669"/>
    <property type="project" value="UniProtKB-UniRule"/>
</dbReference>
<comment type="caution">
    <text evidence="12">The sequence shown here is derived from an EMBL/GenBank/DDBJ whole genome shotgun (WGS) entry which is preliminary data.</text>
</comment>
<dbReference type="InterPro" id="IPR025887">
    <property type="entry name" value="Glyco_hydro_31_N_dom"/>
</dbReference>
<feature type="active site" evidence="7 8">
    <location>
        <position position="976"/>
    </location>
</feature>
<dbReference type="GO" id="GO:0090599">
    <property type="term" value="F:alpha-glucosidase activity"/>
    <property type="evidence" value="ECO:0007669"/>
    <property type="project" value="UniProtKB-ARBA"/>
</dbReference>
<dbReference type="InterPro" id="IPR030458">
    <property type="entry name" value="Glyco_hydro_31_AS"/>
</dbReference>
<evidence type="ECO:0000313" key="12">
    <source>
        <dbReference type="EMBL" id="KAK1793588.1"/>
    </source>
</evidence>
<sequence length="1536" mass="175488">MANSSRPVGIDLCLHGFSHVYGLPEHADSLQLKDTSARDPYRLYNLDVFAYEINSRLGLYGSVPLLVAHKPDTTLGVFWLNASETLVDLKYVSKHQEQGERSRVTPQTDVSWVSESGRIDCFILLGPSPAQVFSQYAQLTGYQALPPMFSLGYHQCRWSYEDEEDVKSVDAGFDLHAIPYDVFWLDIDHTEGKRYFTWDSKHFPSPVDLQRHLQTKKRKLVVISDPHFKADPEWPLFCEARDGDHFVRSRDCRVYHGTCWPGDSCYLDFSSSRTRSWYSRQFLLANYKGSTESLFVWNDMNEPSVFSEPEKTMPKDAIHCGGWEHRELHNLYGFFQHLATFEGLLTRSGGLERPFVLSRSFFAGSQRLGAIWTGDSVATWDYLKISIPMLLSLSVTGIHFCGADVGGFWRDPDPELLVRWYQAGALQPFFRGHSDKMSMRREPWLFGDVVTSAVRAAVQQRYCLLPYWYTVFHQAHTSAMPPIRPLWVEFPKETETFTVDNQYMIGSALLVCPVTDPGVTEVKVLLPGSDELWYDVSSGEPHSGGRTLALPVTLESVPVFQRGGTLVPRRGGCSSCTADLQLLPFTLTVALDRKGFADGELYLDDGHSFSYRDKKEFCIRHFTIKAGRLTSRQGLDVCDLFFHQTYVCITSAAEGGLFIPGCKLQRVIFLGQKSTNRRPTLKTDKMPYTPSGFFCDRLIWERERRNGEGSINKPLCFNGQDFNVLKQECLHKKCLFEDETFPANIESLGFKELGHKSKKVKKIVWKRPKDICVNPQFIVGGASRTDICQGNLADCWLLAAIACLTLNEKLLYRVVPQKQSFTDNYAGIFHFQFWCYGDWVDVVIDDRVPTFNDQLVFTKSAERNEFWSALLEKAYAKLYGSYEALKGGNTTEAMEDFTGGVTEFYEMKEAPKELYNVMKKALERGSLMGCSTGALVPAQFETCTVTGLVKGHTYSVTAVEECKQYMKKVRLVRLRNPWGQVEWTGPWSDNSKEWSTISKVEKDKLQQHNAEDGEFWMSFEDFKKNYTRIEICNLTPDALDVDKLHKWTVSVNEGHWVRGCSAGGCRNYPDTFWTNPQYRLRLLEKDDEQEENEVACTFVVALMQKNRRKECKMGANLFTIGFSIYEMHGNKEHMQKDFFLQTSPKARSKAYINLREVTQRFRLSPGEYVIVPSTYEPHREGHFILRIFSEKRNTSEEIENRIEADHLVELEISASALRKVLNTEVVGREYVLCWCLSMDGTGRLHLQEFKHLWNKIKHWQGIFKCYDKDHTGCIRSYEMRNAIRDVGFCLNNQLYDTITMRFANESMNIDFDSFVSCLVRLEGMFRAFQAFDQDRDGMIRLSVLEVTICRTLLWKMTLEANFKPIARLTIKCGKYQGEAPSLMTFCIGLNPLSEIIKSGYGYRLRTGAPISPLLYMEDIELYARSKWESWRGHKESSYSQIPTKSEASPEKSAEWEKLHPSYQHLCPASHQGGLGGLCSYLLGAAGGEEGVTGPPSALQCLLRGVCVVIEQVLLQVLRDAEDQRAAVPLQEMRDIA</sequence>
<dbReference type="InterPro" id="IPR033883">
    <property type="entry name" value="C2_III"/>
</dbReference>
<dbReference type="CDD" id="cd14752">
    <property type="entry name" value="GH31_N"/>
    <property type="match status" value="1"/>
</dbReference>
<dbReference type="GO" id="GO:0005509">
    <property type="term" value="F:calcium ion binding"/>
    <property type="evidence" value="ECO:0007669"/>
    <property type="project" value="UniProtKB-UniRule"/>
</dbReference>
<dbReference type="InterPro" id="IPR038765">
    <property type="entry name" value="Papain-like_cys_pep_sf"/>
</dbReference>
<dbReference type="GO" id="GO:0030246">
    <property type="term" value="F:carbohydrate binding"/>
    <property type="evidence" value="ECO:0007669"/>
    <property type="project" value="InterPro"/>
</dbReference>
<dbReference type="Pfam" id="PF01067">
    <property type="entry name" value="Calpain_III"/>
    <property type="match status" value="1"/>
</dbReference>
<dbReference type="Proteomes" id="UP001239994">
    <property type="component" value="Unassembled WGS sequence"/>
</dbReference>
<evidence type="ECO:0000256" key="3">
    <source>
        <dbReference type="ARBA" id="ARBA00022670"/>
    </source>
</evidence>
<feature type="active site" evidence="7 8">
    <location>
        <position position="952"/>
    </location>
</feature>
<comment type="subcellular location">
    <subcellularLocation>
        <location evidence="9">Cytoplasm</location>
    </subcellularLocation>
</comment>
<evidence type="ECO:0000256" key="8">
    <source>
        <dbReference type="PROSITE-ProRule" id="PRU00239"/>
    </source>
</evidence>
<proteinExistence type="inferred from homology"/>
<dbReference type="PROSITE" id="PS50203">
    <property type="entry name" value="CALPAIN_CAT"/>
    <property type="match status" value="1"/>
</dbReference>
<dbReference type="SMART" id="SM00720">
    <property type="entry name" value="calpain_III"/>
    <property type="match status" value="1"/>
</dbReference>
<evidence type="ECO:0000256" key="7">
    <source>
        <dbReference type="PIRSR" id="PIRSR622684-1"/>
    </source>
</evidence>
<dbReference type="EMBL" id="JAROKS010000018">
    <property type="protein sequence ID" value="KAK1793588.1"/>
    <property type="molecule type" value="Genomic_DNA"/>
</dbReference>
<dbReference type="FunFam" id="2.60.120.380:FF:000002">
    <property type="entry name" value="calpain-3 isoform X1"/>
    <property type="match status" value="1"/>
</dbReference>
<evidence type="ECO:0000259" key="10">
    <source>
        <dbReference type="PROSITE" id="PS50203"/>
    </source>
</evidence>
<dbReference type="SUPFAM" id="SSF54001">
    <property type="entry name" value="Cysteine proteinases"/>
    <property type="match status" value="1"/>
</dbReference>
<keyword evidence="3 8" id="KW-0645">Protease</keyword>
<dbReference type="SUPFAM" id="SSF49758">
    <property type="entry name" value="Calpain large subunit, middle domain (domain III)"/>
    <property type="match status" value="1"/>
</dbReference>
<dbReference type="PANTHER" id="PTHR10183">
    <property type="entry name" value="CALPAIN"/>
    <property type="match status" value="1"/>
</dbReference>
<dbReference type="InterPro" id="IPR022682">
    <property type="entry name" value="Calpain_domain_III"/>
</dbReference>
<dbReference type="SUPFAM" id="SSF51445">
    <property type="entry name" value="(Trans)glycosidases"/>
    <property type="match status" value="1"/>
</dbReference>
<feature type="non-terminal residue" evidence="12">
    <location>
        <position position="1"/>
    </location>
</feature>
<comment type="similarity">
    <text evidence="1 9">Belongs to the peptidase C2 family.</text>
</comment>
<evidence type="ECO:0000256" key="4">
    <source>
        <dbReference type="ARBA" id="ARBA00022801"/>
    </source>
</evidence>
<dbReference type="Gene3D" id="1.10.238.10">
    <property type="entry name" value="EF-hand"/>
    <property type="match status" value="1"/>
</dbReference>
<keyword evidence="4 8" id="KW-0378">Hydrolase</keyword>
<dbReference type="InterPro" id="IPR022683">
    <property type="entry name" value="Calpain_III"/>
</dbReference>
<dbReference type="PRINTS" id="PR00704">
    <property type="entry name" value="CALPAIN"/>
</dbReference>
<comment type="subunit">
    <text evidence="9">Homodimer.</text>
</comment>
<dbReference type="InterPro" id="IPR036213">
    <property type="entry name" value="Calpain_III_sf"/>
</dbReference>
<feature type="domain" description="EF-hand" evidence="11">
    <location>
        <begin position="1254"/>
        <end position="1289"/>
    </location>
</feature>
<evidence type="ECO:0000256" key="5">
    <source>
        <dbReference type="ARBA" id="ARBA00022807"/>
    </source>
</evidence>
<protein>
    <recommendedName>
        <fullName evidence="9">Calpain-3</fullName>
        <ecNumber evidence="9">3.4.22.54</ecNumber>
    </recommendedName>
</protein>
<comment type="function">
    <text evidence="9">Calcium-regulated non-lysosomal thiol-protease.</text>
</comment>
<keyword evidence="9" id="KW-0479">Metal-binding</keyword>
<dbReference type="CDD" id="cd06603">
    <property type="entry name" value="GH31_GANC_GANAB_alpha"/>
    <property type="match status" value="1"/>
</dbReference>
<evidence type="ECO:0000313" key="13">
    <source>
        <dbReference type="Proteomes" id="UP001239994"/>
    </source>
</evidence>
<dbReference type="Gene3D" id="2.60.40.1760">
    <property type="entry name" value="glycosyl hydrolase (family 31)"/>
    <property type="match status" value="1"/>
</dbReference>
<accession>A0AAD8Z5N2</accession>
<evidence type="ECO:0000256" key="2">
    <source>
        <dbReference type="ARBA" id="ARBA00007806"/>
    </source>
</evidence>
<dbReference type="Pfam" id="PF21365">
    <property type="entry name" value="Glyco_hydro_31_3rd"/>
    <property type="match status" value="1"/>
</dbReference>
<dbReference type="EC" id="3.4.22.54" evidence="9"/>
<dbReference type="InterPro" id="IPR013780">
    <property type="entry name" value="Glyco_hydro_b"/>
</dbReference>
<dbReference type="InterPro" id="IPR001300">
    <property type="entry name" value="Peptidase_C2_calpain_cat"/>
</dbReference>